<dbReference type="Proteomes" id="UP000324222">
    <property type="component" value="Unassembled WGS sequence"/>
</dbReference>
<accession>A0A5B7CL26</accession>
<evidence type="ECO:0000313" key="1">
    <source>
        <dbReference type="EMBL" id="MPC10249.1"/>
    </source>
</evidence>
<sequence>MQTHTKLSRLYCLLSSNICQGGGEKEVGDIQHIPPTQQFHHHLSSHTTSLQRFPFKSHAHTTLLTLPQP</sequence>
<keyword evidence="2" id="KW-1185">Reference proteome</keyword>
<dbReference type="AlphaFoldDB" id="A0A5B7CL26"/>
<proteinExistence type="predicted"/>
<protein>
    <submittedName>
        <fullName evidence="1">Uncharacterized protein</fullName>
    </submittedName>
</protein>
<name>A0A5B7CL26_PORTR</name>
<dbReference type="EMBL" id="VSRR010000107">
    <property type="protein sequence ID" value="MPC10249.1"/>
    <property type="molecule type" value="Genomic_DNA"/>
</dbReference>
<gene>
    <name evidence="1" type="ORF">E2C01_002881</name>
</gene>
<organism evidence="1 2">
    <name type="scientific">Portunus trituberculatus</name>
    <name type="common">Swimming crab</name>
    <name type="synonym">Neptunus trituberculatus</name>
    <dbReference type="NCBI Taxonomy" id="210409"/>
    <lineage>
        <taxon>Eukaryota</taxon>
        <taxon>Metazoa</taxon>
        <taxon>Ecdysozoa</taxon>
        <taxon>Arthropoda</taxon>
        <taxon>Crustacea</taxon>
        <taxon>Multicrustacea</taxon>
        <taxon>Malacostraca</taxon>
        <taxon>Eumalacostraca</taxon>
        <taxon>Eucarida</taxon>
        <taxon>Decapoda</taxon>
        <taxon>Pleocyemata</taxon>
        <taxon>Brachyura</taxon>
        <taxon>Eubrachyura</taxon>
        <taxon>Portunoidea</taxon>
        <taxon>Portunidae</taxon>
        <taxon>Portuninae</taxon>
        <taxon>Portunus</taxon>
    </lineage>
</organism>
<reference evidence="1 2" key="1">
    <citation type="submission" date="2019-05" db="EMBL/GenBank/DDBJ databases">
        <title>Another draft genome of Portunus trituberculatus and its Hox gene families provides insights of decapod evolution.</title>
        <authorList>
            <person name="Jeong J.-H."/>
            <person name="Song I."/>
            <person name="Kim S."/>
            <person name="Choi T."/>
            <person name="Kim D."/>
            <person name="Ryu S."/>
            <person name="Kim W."/>
        </authorList>
    </citation>
    <scope>NUCLEOTIDE SEQUENCE [LARGE SCALE GENOMIC DNA]</scope>
    <source>
        <tissue evidence="1">Muscle</tissue>
    </source>
</reference>
<comment type="caution">
    <text evidence="1">The sequence shown here is derived from an EMBL/GenBank/DDBJ whole genome shotgun (WGS) entry which is preliminary data.</text>
</comment>
<evidence type="ECO:0000313" key="2">
    <source>
        <dbReference type="Proteomes" id="UP000324222"/>
    </source>
</evidence>